<keyword evidence="2" id="KW-0472">Membrane</keyword>
<feature type="region of interest" description="Disordered" evidence="1">
    <location>
        <begin position="20"/>
        <end position="39"/>
    </location>
</feature>
<keyword evidence="4" id="KW-1185">Reference proteome</keyword>
<accession>A0A2N7VIV6</accession>
<feature type="transmembrane region" description="Helical" evidence="2">
    <location>
        <begin position="64"/>
        <end position="85"/>
    </location>
</feature>
<evidence type="ECO:0000313" key="3">
    <source>
        <dbReference type="EMBL" id="PMS17094.1"/>
    </source>
</evidence>
<keyword evidence="2" id="KW-1133">Transmembrane helix</keyword>
<dbReference type="CDD" id="cd16385">
    <property type="entry name" value="IcmL"/>
    <property type="match status" value="1"/>
</dbReference>
<sequence length="255" mass="27482">MRSSPAKASGKSTCCIPSAIRPRGANMGTPNANAASPTRGARDVHPAVRLVAETFLYKFSWPKLLGANLVLGVALLVSVGANVALMTRTVAPVYFAVTADGRITRLAPLSEPLVSPEEVVQFAQNCVTRSFSLDFVADQLRNKLESLHDCYTDEGFHALMMAFDKSNLLTKIRDGRLVSSAVATGAGVITAVDARDPRGYKWTVQQPIAITLVNQTERRSYSFIIETHVQRVPTVDNPKGISTTALQIIGNGQNN</sequence>
<dbReference type="Proteomes" id="UP000235616">
    <property type="component" value="Unassembled WGS sequence"/>
</dbReference>
<gene>
    <name evidence="3" type="ORF">C0Z18_21820</name>
</gene>
<comment type="caution">
    <text evidence="3">The sequence shown here is derived from an EMBL/GenBank/DDBJ whole genome shotgun (WGS) entry which is preliminary data.</text>
</comment>
<dbReference type="AlphaFoldDB" id="A0A2N7VIV6"/>
<organism evidence="3 4">
    <name type="scientific">Trinickia dabaoshanensis</name>
    <dbReference type="NCBI Taxonomy" id="564714"/>
    <lineage>
        <taxon>Bacteria</taxon>
        <taxon>Pseudomonadati</taxon>
        <taxon>Pseudomonadota</taxon>
        <taxon>Betaproteobacteria</taxon>
        <taxon>Burkholderiales</taxon>
        <taxon>Burkholderiaceae</taxon>
        <taxon>Trinickia</taxon>
    </lineage>
</organism>
<name>A0A2N7VIV6_9BURK</name>
<proteinExistence type="predicted"/>
<evidence type="ECO:0000256" key="2">
    <source>
        <dbReference type="SAM" id="Phobius"/>
    </source>
</evidence>
<dbReference type="InterPro" id="IPR021055">
    <property type="entry name" value="T4BSS_IcmL/DotI"/>
</dbReference>
<evidence type="ECO:0000256" key="1">
    <source>
        <dbReference type="SAM" id="MobiDB-lite"/>
    </source>
</evidence>
<protein>
    <submittedName>
        <fullName evidence="3">Uncharacterized protein</fullName>
    </submittedName>
</protein>
<evidence type="ECO:0000313" key="4">
    <source>
        <dbReference type="Proteomes" id="UP000235616"/>
    </source>
</evidence>
<keyword evidence="2" id="KW-0812">Transmembrane</keyword>
<dbReference type="EMBL" id="PNYA01000021">
    <property type="protein sequence ID" value="PMS17094.1"/>
    <property type="molecule type" value="Genomic_DNA"/>
</dbReference>
<dbReference type="Pfam" id="PF11393">
    <property type="entry name" value="T4BSS_DotI_IcmL"/>
    <property type="match status" value="1"/>
</dbReference>
<reference evidence="3 4" key="1">
    <citation type="submission" date="2018-01" db="EMBL/GenBank/DDBJ databases">
        <title>Whole genome analyses suggest that Burkholderia sensu lato contains two further novel genera in the rhizoxinica-symbiotica group Mycetohabitans gen. nov., and Trinickia gen. nov.: implications for the evolution of diazotrophy and nodulation in the Burkholderiaceae.</title>
        <authorList>
            <person name="Estrada-de los Santos P."/>
            <person name="Palmer M."/>
            <person name="Chavez-Ramirez B."/>
            <person name="Beukes C."/>
            <person name="Steenkamp E.T."/>
            <person name="Hirsch A.M."/>
            <person name="Manyaka P."/>
            <person name="Maluk M."/>
            <person name="Lafos M."/>
            <person name="Crook M."/>
            <person name="Gross E."/>
            <person name="Simon M.F."/>
            <person name="Bueno dos Reis Junior F."/>
            <person name="Poole P.S."/>
            <person name="Venter S.N."/>
            <person name="James E.K."/>
        </authorList>
    </citation>
    <scope>NUCLEOTIDE SEQUENCE [LARGE SCALE GENOMIC DNA]</scope>
    <source>
        <strain evidence="3 4">GIMN1.004</strain>
    </source>
</reference>